<dbReference type="InterPro" id="IPR050925">
    <property type="entry name" value="Rhomboid_protease_S54"/>
</dbReference>
<sequence>MFTRRESFKEYITYYPVVSMILLIHLILYLLTNLPIFPNKYLLETMMGVNLYIVEGEWWRLITPIFIHGGFAHLLFNSFSIFLFGPGLERILGKFKFLLIYLVTGIAANIITLLIEPLTYVHLGSSGAIFGLFGYYISLVVFRKDIISQGNAQIITTIAVLSLIMTFLQPNINIVAHIFGFLTGVIVGSLSESKGKKILTSYKEEWYYLRQQLRRTKKPEAKSIIIWIIIFGLAIIGFVSQ</sequence>
<dbReference type="GO" id="GO:0004252">
    <property type="term" value="F:serine-type endopeptidase activity"/>
    <property type="evidence" value="ECO:0007669"/>
    <property type="project" value="InterPro"/>
</dbReference>
<evidence type="ECO:0000256" key="1">
    <source>
        <dbReference type="ARBA" id="ARBA00004141"/>
    </source>
</evidence>
<dbReference type="PATRIC" id="fig|1397.4.peg.2925"/>
<dbReference type="PANTHER" id="PTHR43731">
    <property type="entry name" value="RHOMBOID PROTEASE"/>
    <property type="match status" value="1"/>
</dbReference>
<protein>
    <submittedName>
        <fullName evidence="8">Membrane protein</fullName>
    </submittedName>
</protein>
<keyword evidence="9" id="KW-1185">Reference proteome</keyword>
<dbReference type="OrthoDB" id="9813074at2"/>
<evidence type="ECO:0000313" key="8">
    <source>
        <dbReference type="EMBL" id="KLV22648.1"/>
    </source>
</evidence>
<comment type="subcellular location">
    <subcellularLocation>
        <location evidence="1">Membrane</location>
        <topology evidence="1">Multi-pass membrane protein</topology>
    </subcellularLocation>
</comment>
<keyword evidence="6" id="KW-0472">Membrane</keyword>
<evidence type="ECO:0000259" key="7">
    <source>
        <dbReference type="Pfam" id="PF01694"/>
    </source>
</evidence>
<dbReference type="GeneID" id="56347558"/>
<gene>
    <name evidence="8" type="ORF">ABW02_20845</name>
</gene>
<dbReference type="EMBL" id="LDPH01000029">
    <property type="protein sequence ID" value="KLV22648.1"/>
    <property type="molecule type" value="Genomic_DNA"/>
</dbReference>
<organism evidence="8 9">
    <name type="scientific">Niallia circulans</name>
    <name type="common">Bacillus circulans</name>
    <dbReference type="NCBI Taxonomy" id="1397"/>
    <lineage>
        <taxon>Bacteria</taxon>
        <taxon>Bacillati</taxon>
        <taxon>Bacillota</taxon>
        <taxon>Bacilli</taxon>
        <taxon>Bacillales</taxon>
        <taxon>Bacillaceae</taxon>
        <taxon>Niallia</taxon>
    </lineage>
</organism>
<dbReference type="InterPro" id="IPR035952">
    <property type="entry name" value="Rhomboid-like_sf"/>
</dbReference>
<dbReference type="GO" id="GO:0016020">
    <property type="term" value="C:membrane"/>
    <property type="evidence" value="ECO:0007669"/>
    <property type="project" value="UniProtKB-SubCell"/>
</dbReference>
<dbReference type="SUPFAM" id="SSF144091">
    <property type="entry name" value="Rhomboid-like"/>
    <property type="match status" value="1"/>
</dbReference>
<dbReference type="InterPro" id="IPR022764">
    <property type="entry name" value="Peptidase_S54_rhomboid_dom"/>
</dbReference>
<feature type="domain" description="Peptidase S54 rhomboid" evidence="7">
    <location>
        <begin position="56"/>
        <end position="189"/>
    </location>
</feature>
<evidence type="ECO:0000256" key="3">
    <source>
        <dbReference type="ARBA" id="ARBA00022692"/>
    </source>
</evidence>
<name>A0A0J1I9J8_NIACI</name>
<dbReference type="PANTHER" id="PTHR43731:SF14">
    <property type="entry name" value="PRESENILIN-ASSOCIATED RHOMBOID-LIKE PROTEIN, MITOCHONDRIAL"/>
    <property type="match status" value="1"/>
</dbReference>
<keyword evidence="3" id="KW-0812">Transmembrane</keyword>
<evidence type="ECO:0000256" key="5">
    <source>
        <dbReference type="ARBA" id="ARBA00022989"/>
    </source>
</evidence>
<evidence type="ECO:0000256" key="6">
    <source>
        <dbReference type="ARBA" id="ARBA00023136"/>
    </source>
</evidence>
<accession>A0A0J1I9J8</accession>
<proteinExistence type="inferred from homology"/>
<keyword evidence="4" id="KW-0378">Hydrolase</keyword>
<dbReference type="Gene3D" id="1.20.1540.10">
    <property type="entry name" value="Rhomboid-like"/>
    <property type="match status" value="1"/>
</dbReference>
<dbReference type="RefSeq" id="WP_047944184.1">
    <property type="nucleotide sequence ID" value="NZ_CP053989.1"/>
</dbReference>
<evidence type="ECO:0000256" key="2">
    <source>
        <dbReference type="ARBA" id="ARBA00009045"/>
    </source>
</evidence>
<evidence type="ECO:0000256" key="4">
    <source>
        <dbReference type="ARBA" id="ARBA00022801"/>
    </source>
</evidence>
<dbReference type="Proteomes" id="UP000036045">
    <property type="component" value="Unassembled WGS sequence"/>
</dbReference>
<comment type="caution">
    <text evidence="8">The sequence shown here is derived from an EMBL/GenBank/DDBJ whole genome shotgun (WGS) entry which is preliminary data.</text>
</comment>
<dbReference type="AlphaFoldDB" id="A0A0J1I9J8"/>
<comment type="similarity">
    <text evidence="2">Belongs to the peptidase S54 family.</text>
</comment>
<evidence type="ECO:0000313" key="9">
    <source>
        <dbReference type="Proteomes" id="UP000036045"/>
    </source>
</evidence>
<dbReference type="Pfam" id="PF01694">
    <property type="entry name" value="Rhomboid"/>
    <property type="match status" value="1"/>
</dbReference>
<reference evidence="8 9" key="1">
    <citation type="submission" date="2015-05" db="EMBL/GenBank/DDBJ databases">
        <title>Whole genome sequence and identification of bacterial endophytes from Costus igneus.</title>
        <authorList>
            <person name="Lee Y.P."/>
            <person name="Gan H.M."/>
            <person name="Eng W."/>
            <person name="Wheatley M.S."/>
            <person name="Caraballo A."/>
            <person name="Polter S."/>
            <person name="Savka M.A."/>
            <person name="Hudson A.O."/>
        </authorList>
    </citation>
    <scope>NUCLEOTIDE SEQUENCE [LARGE SCALE GENOMIC DNA]</scope>
    <source>
        <strain evidence="8 9">RIT379</strain>
    </source>
</reference>
<keyword evidence="5" id="KW-1133">Transmembrane helix</keyword>